<evidence type="ECO:0000313" key="1">
    <source>
        <dbReference type="EMBL" id="XDJ74867.1"/>
    </source>
</evidence>
<dbReference type="EMBL" id="CP158266">
    <property type="protein sequence ID" value="XDJ82692.1"/>
    <property type="molecule type" value="Genomic_DNA"/>
</dbReference>
<name>A0AB39FSV9_9BURK</name>
<dbReference type="EMBL" id="CP158264">
    <property type="protein sequence ID" value="XDJ74867.1"/>
    <property type="molecule type" value="Genomic_DNA"/>
</dbReference>
<protein>
    <submittedName>
        <fullName evidence="2">Uncharacterized protein</fullName>
    </submittedName>
</protein>
<accession>A0AB39FSV9</accession>
<dbReference type="AlphaFoldDB" id="A0AB39FSV9"/>
<evidence type="ECO:0000313" key="2">
    <source>
        <dbReference type="EMBL" id="XDJ82692.1"/>
    </source>
</evidence>
<proteinExistence type="predicted"/>
<reference evidence="2" key="1">
    <citation type="submission" date="2024-05" db="EMBL/GenBank/DDBJ databases">
        <authorList>
            <person name="Luo Y.-C."/>
            <person name="Nicholds J."/>
            <person name="Mortimer T."/>
            <person name="Maboni G."/>
        </authorList>
    </citation>
    <scope>NUCLEOTIDE SEQUENCE</scope>
    <source>
        <strain evidence="2">143751</strain>
        <strain evidence="1">143811</strain>
    </source>
</reference>
<sequence>MKTVKNLNVDQVTAAIEADAGQALPGLREALTEAKSGQFAQTHSSAQISKRRSRSVACTQAVRKVL</sequence>
<gene>
    <name evidence="2" type="ORF">ABRY96_00170</name>
    <name evidence="1" type="ORF">ABRY97_01480</name>
</gene>
<organism evidence="2">
    <name type="scientific">Castellaniella ginsengisoli</name>
    <dbReference type="NCBI Taxonomy" id="546114"/>
    <lineage>
        <taxon>Bacteria</taxon>
        <taxon>Pseudomonadati</taxon>
        <taxon>Pseudomonadota</taxon>
        <taxon>Betaproteobacteria</taxon>
        <taxon>Burkholderiales</taxon>
        <taxon>Alcaligenaceae</taxon>
        <taxon>Castellaniella</taxon>
    </lineage>
</organism>
<dbReference type="RefSeq" id="WP_368648817.1">
    <property type="nucleotide sequence ID" value="NZ_CP158264.1"/>
</dbReference>